<protein>
    <submittedName>
        <fullName evidence="2">Uncharacterized protein</fullName>
    </submittedName>
</protein>
<sequence>MGNSQSNPYNPQCTFQANNCLNQVIGFSDNNGPAQFSACTSAFGSPIATSTVTPPPHIFSSFVDVTVYYTDSTISASTTTVTEYETLTSWEEVVETVAHYSGTSISTVTEVVTATPTLSPVKRRRKRGGCRPKTSTVSTTSEASTSETSTLEETSIAEPSVTETPTTEPSVTETSATETSATETSSIEASTSSAASWPIAPNCPSYEEYSSACSCIYAESTATRIVSASTPVVWTTITYTVSSAIAVETSTSVVTSVVTSTEVAESIRTVTVTTTGLFETTTTVT</sequence>
<reference evidence="2" key="1">
    <citation type="journal article" date="2023" name="Mol. Phylogenet. Evol.">
        <title>Genome-scale phylogeny and comparative genomics of the fungal order Sordariales.</title>
        <authorList>
            <person name="Hensen N."/>
            <person name="Bonometti L."/>
            <person name="Westerberg I."/>
            <person name="Brannstrom I.O."/>
            <person name="Guillou S."/>
            <person name="Cros-Aarteil S."/>
            <person name="Calhoun S."/>
            <person name="Haridas S."/>
            <person name="Kuo A."/>
            <person name="Mondo S."/>
            <person name="Pangilinan J."/>
            <person name="Riley R."/>
            <person name="LaButti K."/>
            <person name="Andreopoulos B."/>
            <person name="Lipzen A."/>
            <person name="Chen C."/>
            <person name="Yan M."/>
            <person name="Daum C."/>
            <person name="Ng V."/>
            <person name="Clum A."/>
            <person name="Steindorff A."/>
            <person name="Ohm R.A."/>
            <person name="Martin F."/>
            <person name="Silar P."/>
            <person name="Natvig D.O."/>
            <person name="Lalanne C."/>
            <person name="Gautier V."/>
            <person name="Ament-Velasquez S.L."/>
            <person name="Kruys A."/>
            <person name="Hutchinson M.I."/>
            <person name="Powell A.J."/>
            <person name="Barry K."/>
            <person name="Miller A.N."/>
            <person name="Grigoriev I.V."/>
            <person name="Debuchy R."/>
            <person name="Gladieux P."/>
            <person name="Hiltunen Thoren M."/>
            <person name="Johannesson H."/>
        </authorList>
    </citation>
    <scope>NUCLEOTIDE SEQUENCE</scope>
    <source>
        <strain evidence="2">PSN309</strain>
    </source>
</reference>
<name>A0AAN6WNF1_9PEZI</name>
<feature type="compositionally biased region" description="Low complexity" evidence="1">
    <location>
        <begin position="134"/>
        <end position="196"/>
    </location>
</feature>
<proteinExistence type="predicted"/>
<evidence type="ECO:0000313" key="2">
    <source>
        <dbReference type="EMBL" id="KAK4185358.1"/>
    </source>
</evidence>
<reference evidence="2" key="2">
    <citation type="submission" date="2023-05" db="EMBL/GenBank/DDBJ databases">
        <authorList>
            <consortium name="Lawrence Berkeley National Laboratory"/>
            <person name="Steindorff A."/>
            <person name="Hensen N."/>
            <person name="Bonometti L."/>
            <person name="Westerberg I."/>
            <person name="Brannstrom I.O."/>
            <person name="Guillou S."/>
            <person name="Cros-Aarteil S."/>
            <person name="Calhoun S."/>
            <person name="Haridas S."/>
            <person name="Kuo A."/>
            <person name="Mondo S."/>
            <person name="Pangilinan J."/>
            <person name="Riley R."/>
            <person name="Labutti K."/>
            <person name="Andreopoulos B."/>
            <person name="Lipzen A."/>
            <person name="Chen C."/>
            <person name="Yanf M."/>
            <person name="Daum C."/>
            <person name="Ng V."/>
            <person name="Clum A."/>
            <person name="Ohm R."/>
            <person name="Martin F."/>
            <person name="Silar P."/>
            <person name="Natvig D."/>
            <person name="Lalanne C."/>
            <person name="Gautier V."/>
            <person name="Ament-Velasquez S.L."/>
            <person name="Kruys A."/>
            <person name="Hutchinson M.I."/>
            <person name="Powell A.J."/>
            <person name="Barry K."/>
            <person name="Miller A.N."/>
            <person name="Grigoriev I.V."/>
            <person name="Debuchy R."/>
            <person name="Gladieux P."/>
            <person name="Thoren M.H."/>
            <person name="Johannesson H."/>
        </authorList>
    </citation>
    <scope>NUCLEOTIDE SEQUENCE</scope>
    <source>
        <strain evidence="2">PSN309</strain>
    </source>
</reference>
<gene>
    <name evidence="2" type="ORF">QBC35DRAFT_17309</name>
</gene>
<accession>A0AAN6WNF1</accession>
<keyword evidence="3" id="KW-1185">Reference proteome</keyword>
<feature type="compositionally biased region" description="Basic residues" evidence="1">
    <location>
        <begin position="121"/>
        <end position="130"/>
    </location>
</feature>
<dbReference type="AlphaFoldDB" id="A0AAN6WNF1"/>
<dbReference type="Proteomes" id="UP001302126">
    <property type="component" value="Unassembled WGS sequence"/>
</dbReference>
<dbReference type="EMBL" id="MU864452">
    <property type="protein sequence ID" value="KAK4185358.1"/>
    <property type="molecule type" value="Genomic_DNA"/>
</dbReference>
<evidence type="ECO:0000256" key="1">
    <source>
        <dbReference type="SAM" id="MobiDB-lite"/>
    </source>
</evidence>
<feature type="region of interest" description="Disordered" evidence="1">
    <location>
        <begin position="116"/>
        <end position="197"/>
    </location>
</feature>
<comment type="caution">
    <text evidence="2">The sequence shown here is derived from an EMBL/GenBank/DDBJ whole genome shotgun (WGS) entry which is preliminary data.</text>
</comment>
<evidence type="ECO:0000313" key="3">
    <source>
        <dbReference type="Proteomes" id="UP001302126"/>
    </source>
</evidence>
<organism evidence="2 3">
    <name type="scientific">Podospora australis</name>
    <dbReference type="NCBI Taxonomy" id="1536484"/>
    <lineage>
        <taxon>Eukaryota</taxon>
        <taxon>Fungi</taxon>
        <taxon>Dikarya</taxon>
        <taxon>Ascomycota</taxon>
        <taxon>Pezizomycotina</taxon>
        <taxon>Sordariomycetes</taxon>
        <taxon>Sordariomycetidae</taxon>
        <taxon>Sordariales</taxon>
        <taxon>Podosporaceae</taxon>
        <taxon>Podospora</taxon>
    </lineage>
</organism>